<dbReference type="Pfam" id="PF06420">
    <property type="entry name" value="Mgm101p"/>
    <property type="match status" value="1"/>
</dbReference>
<dbReference type="GO" id="GO:0036297">
    <property type="term" value="P:interstrand cross-link repair"/>
    <property type="evidence" value="ECO:0007669"/>
    <property type="project" value="TreeGrafter"/>
</dbReference>
<evidence type="ECO:0000256" key="4">
    <source>
        <dbReference type="ARBA" id="ARBA00022763"/>
    </source>
</evidence>
<keyword evidence="4" id="KW-0227">DNA damage</keyword>
<comment type="caution">
    <text evidence="11">The sequence shown here is derived from an EMBL/GenBank/DDBJ whole genome shotgun (WGS) entry which is preliminary data.</text>
</comment>
<dbReference type="InterPro" id="IPR009446">
    <property type="entry name" value="Mgm101"/>
</dbReference>
<evidence type="ECO:0000256" key="7">
    <source>
        <dbReference type="ARBA" id="ARBA00023128"/>
    </source>
</evidence>
<feature type="compositionally biased region" description="Polar residues" evidence="10">
    <location>
        <begin position="208"/>
        <end position="220"/>
    </location>
</feature>
<sequence>MSKEESDAQKKAEVEDDDEPDECIRGLFDSSLSSASSWASLNEAIMDLSALYCTVRDFYSSAACSRRNYRQSFQFSTTYQLSQLHPVVMFVPRRALFPAQRLPLARSRPIVPLVRYSTEAAAASPAPKADVKPAEDVKQVNQKDAWTPFEKPASKTWSKPIPTPYTKKTVAAPKPAPRKASTTTKAAAPAKPSPATNDPPPNFETAPMENSVSSPAPTESLNEDNVMLEERDVVSTKGFGVHWDGSTWGISCKAVSPAQAKILLRPLKPQDVEVKPDGIIYLPEVKYRRRLHEAFGPMGWGMLPRGEAVVGPNIVTREYGLIVEGRFVAQAQGVNNYFSPENVPTAIEGCKSNALMRCCKDLGIASELWDPIYLRWFRKNHMVEAWVEHATTKKKRTLWFKKGLLEPVYPWKLV</sequence>
<feature type="compositionally biased region" description="Basic and acidic residues" evidence="10">
    <location>
        <begin position="1"/>
        <end position="13"/>
    </location>
</feature>
<accession>A0A8H4LF21</accession>
<dbReference type="AlphaFoldDB" id="A0A8H4LF21"/>
<name>A0A8H4LF21_9HYPO</name>
<dbReference type="Proteomes" id="UP000554235">
    <property type="component" value="Unassembled WGS sequence"/>
</dbReference>
<feature type="compositionally biased region" description="Low complexity" evidence="10">
    <location>
        <begin position="164"/>
        <end position="196"/>
    </location>
</feature>
<keyword evidence="8" id="KW-0234">DNA repair</keyword>
<protein>
    <recommendedName>
        <fullName evidence="3">Mitochondrial genome maintenance protein MGM101</fullName>
    </recommendedName>
</protein>
<evidence type="ECO:0000256" key="6">
    <source>
        <dbReference type="ARBA" id="ARBA00023125"/>
    </source>
</evidence>
<dbReference type="GO" id="GO:0003697">
    <property type="term" value="F:single-stranded DNA binding"/>
    <property type="evidence" value="ECO:0007669"/>
    <property type="project" value="InterPro"/>
</dbReference>
<dbReference type="GO" id="GO:0000725">
    <property type="term" value="P:recombinational repair"/>
    <property type="evidence" value="ECO:0007669"/>
    <property type="project" value="TreeGrafter"/>
</dbReference>
<dbReference type="PANTHER" id="PTHR31404">
    <property type="entry name" value="MITOCHONDRIAL GENOME MAINTENANCE PROTEIN MGM101"/>
    <property type="match status" value="1"/>
</dbReference>
<proteinExistence type="inferred from homology"/>
<keyword evidence="12" id="KW-1185">Reference proteome</keyword>
<evidence type="ECO:0000256" key="2">
    <source>
        <dbReference type="ARBA" id="ARBA00007053"/>
    </source>
</evidence>
<evidence type="ECO:0000256" key="9">
    <source>
        <dbReference type="ARBA" id="ARBA00023271"/>
    </source>
</evidence>
<keyword evidence="5" id="KW-0809">Transit peptide</keyword>
<comment type="similarity">
    <text evidence="2">Belongs to the MGM101 family.</text>
</comment>
<organism evidence="11 12">
    <name type="scientific">Fusarium albosuccineum</name>
    <dbReference type="NCBI Taxonomy" id="1237068"/>
    <lineage>
        <taxon>Eukaryota</taxon>
        <taxon>Fungi</taxon>
        <taxon>Dikarya</taxon>
        <taxon>Ascomycota</taxon>
        <taxon>Pezizomycotina</taxon>
        <taxon>Sordariomycetes</taxon>
        <taxon>Hypocreomycetidae</taxon>
        <taxon>Hypocreales</taxon>
        <taxon>Nectriaceae</taxon>
        <taxon>Fusarium</taxon>
        <taxon>Fusarium decemcellulare species complex</taxon>
    </lineage>
</organism>
<evidence type="ECO:0000313" key="12">
    <source>
        <dbReference type="Proteomes" id="UP000554235"/>
    </source>
</evidence>
<dbReference type="OrthoDB" id="17164at2759"/>
<keyword evidence="9" id="KW-1135">Mitochondrion nucleoid</keyword>
<evidence type="ECO:0000256" key="10">
    <source>
        <dbReference type="SAM" id="MobiDB-lite"/>
    </source>
</evidence>
<feature type="region of interest" description="Disordered" evidence="10">
    <location>
        <begin position="1"/>
        <end position="22"/>
    </location>
</feature>
<feature type="region of interest" description="Disordered" evidence="10">
    <location>
        <begin position="122"/>
        <end position="223"/>
    </location>
</feature>
<comment type="subcellular location">
    <subcellularLocation>
        <location evidence="1">Mitochondrion matrix</location>
        <location evidence="1">Mitochondrion nucleoid</location>
    </subcellularLocation>
</comment>
<feature type="compositionally biased region" description="Basic and acidic residues" evidence="10">
    <location>
        <begin position="129"/>
        <end position="138"/>
    </location>
</feature>
<keyword evidence="7" id="KW-0496">Mitochondrion</keyword>
<dbReference type="EMBL" id="JAADYS010000804">
    <property type="protein sequence ID" value="KAF4466958.1"/>
    <property type="molecule type" value="Genomic_DNA"/>
</dbReference>
<gene>
    <name evidence="11" type="ORF">FALBO_6173</name>
</gene>
<dbReference type="GO" id="GO:0000262">
    <property type="term" value="C:mitochondrial chromosome"/>
    <property type="evidence" value="ECO:0007669"/>
    <property type="project" value="InterPro"/>
</dbReference>
<evidence type="ECO:0000256" key="3">
    <source>
        <dbReference type="ARBA" id="ARBA00013628"/>
    </source>
</evidence>
<evidence type="ECO:0000256" key="8">
    <source>
        <dbReference type="ARBA" id="ARBA00023204"/>
    </source>
</evidence>
<keyword evidence="6" id="KW-0238">DNA-binding</keyword>
<evidence type="ECO:0000313" key="11">
    <source>
        <dbReference type="EMBL" id="KAF4466958.1"/>
    </source>
</evidence>
<dbReference type="PANTHER" id="PTHR31404:SF0">
    <property type="entry name" value="MITOCHONDRIAL GENOME MAINTENANCE PROTEIN MGM101"/>
    <property type="match status" value="1"/>
</dbReference>
<evidence type="ECO:0000256" key="1">
    <source>
        <dbReference type="ARBA" id="ARBA00004436"/>
    </source>
</evidence>
<evidence type="ECO:0000256" key="5">
    <source>
        <dbReference type="ARBA" id="ARBA00022946"/>
    </source>
</evidence>
<reference evidence="11 12" key="1">
    <citation type="submission" date="2020-01" db="EMBL/GenBank/DDBJ databases">
        <title>Identification and distribution of gene clusters putatively required for synthesis of sphingolipid metabolism inhibitors in phylogenetically diverse species of the filamentous fungus Fusarium.</title>
        <authorList>
            <person name="Kim H.-S."/>
            <person name="Busman M."/>
            <person name="Brown D.W."/>
            <person name="Divon H."/>
            <person name="Uhlig S."/>
            <person name="Proctor R.H."/>
        </authorList>
    </citation>
    <scope>NUCLEOTIDE SEQUENCE [LARGE SCALE GENOMIC DNA]</scope>
    <source>
        <strain evidence="11 12">NRRL 20459</strain>
    </source>
</reference>